<dbReference type="Proteomes" id="UP001234297">
    <property type="component" value="Chromosome 11"/>
</dbReference>
<proteinExistence type="predicted"/>
<name>A0ACC2KTQ7_PERAE</name>
<dbReference type="EMBL" id="CM056819">
    <property type="protein sequence ID" value="KAJ8624624.1"/>
    <property type="molecule type" value="Genomic_DNA"/>
</dbReference>
<evidence type="ECO:0000313" key="1">
    <source>
        <dbReference type="EMBL" id="KAJ8624624.1"/>
    </source>
</evidence>
<gene>
    <name evidence="1" type="ORF">MRB53_033154</name>
</gene>
<evidence type="ECO:0000313" key="2">
    <source>
        <dbReference type="Proteomes" id="UP001234297"/>
    </source>
</evidence>
<sequence>MPMMMRGMQPSRDMDKEDTIGEVEDLWKKMLSLAFKGEWDEVDYILTGEDSSTIRAFCLQPIYSSNDTLLHLAASEGQTEVVQELLKMIKQDLENDEMGSIEFPPVNVTRNTPLHLAAVNGHDETCKKIMEEVPGWEETMNEDGETPIFLAALAGAKEVFSTLTSMSQNKKIALRRRNDGDTILHCAVFGEYFDLASDIIERYSQLVHYRNERGLTPLHILANTPDAFRSGWQLGYLDRAIYFSIKVSTDEARPRQKKQENYPSKLPANYYLCWTAFKLLRRTFAALGASRSPMDGATEEAGVMVSPTATIASQSPRKQGGRGIANSFKRFFRNLLVAFLVILAFFGFATRITQLRKKKQKHVWASEMMNLCLSKIREWSDFGEILNGMDPNMHRWKTSDIHLETVSQPGYPPEEDPAPSGKSQTDSDTHPSIIDARSYQLKEETTNGNVLA</sequence>
<comment type="caution">
    <text evidence="1">The sequence shown here is derived from an EMBL/GenBank/DDBJ whole genome shotgun (WGS) entry which is preliminary data.</text>
</comment>
<organism evidence="1 2">
    <name type="scientific">Persea americana</name>
    <name type="common">Avocado</name>
    <dbReference type="NCBI Taxonomy" id="3435"/>
    <lineage>
        <taxon>Eukaryota</taxon>
        <taxon>Viridiplantae</taxon>
        <taxon>Streptophyta</taxon>
        <taxon>Embryophyta</taxon>
        <taxon>Tracheophyta</taxon>
        <taxon>Spermatophyta</taxon>
        <taxon>Magnoliopsida</taxon>
        <taxon>Magnoliidae</taxon>
        <taxon>Laurales</taxon>
        <taxon>Lauraceae</taxon>
        <taxon>Persea</taxon>
    </lineage>
</organism>
<accession>A0ACC2KTQ7</accession>
<reference evidence="1 2" key="1">
    <citation type="journal article" date="2022" name="Hortic Res">
        <title>A haplotype resolved chromosomal level avocado genome allows analysis of novel avocado genes.</title>
        <authorList>
            <person name="Nath O."/>
            <person name="Fletcher S.J."/>
            <person name="Hayward A."/>
            <person name="Shaw L.M."/>
            <person name="Masouleh A.K."/>
            <person name="Furtado A."/>
            <person name="Henry R.J."/>
            <person name="Mitter N."/>
        </authorList>
    </citation>
    <scope>NUCLEOTIDE SEQUENCE [LARGE SCALE GENOMIC DNA]</scope>
    <source>
        <strain evidence="2">cv. Hass</strain>
    </source>
</reference>
<protein>
    <submittedName>
        <fullName evidence="1">Uncharacterized protein</fullName>
    </submittedName>
</protein>
<keyword evidence="2" id="KW-1185">Reference proteome</keyword>